<evidence type="ECO:0000313" key="2">
    <source>
        <dbReference type="Proteomes" id="UP001293254"/>
    </source>
</evidence>
<reference evidence="1" key="2">
    <citation type="journal article" date="2024" name="Plant">
        <title>Genomic evolution and insights into agronomic trait innovations of Sesamum species.</title>
        <authorList>
            <person name="Miao H."/>
            <person name="Wang L."/>
            <person name="Qu L."/>
            <person name="Liu H."/>
            <person name="Sun Y."/>
            <person name="Le M."/>
            <person name="Wang Q."/>
            <person name="Wei S."/>
            <person name="Zheng Y."/>
            <person name="Lin W."/>
            <person name="Duan Y."/>
            <person name="Cao H."/>
            <person name="Xiong S."/>
            <person name="Wang X."/>
            <person name="Wei L."/>
            <person name="Li C."/>
            <person name="Ma Q."/>
            <person name="Ju M."/>
            <person name="Zhao R."/>
            <person name="Li G."/>
            <person name="Mu C."/>
            <person name="Tian Q."/>
            <person name="Mei H."/>
            <person name="Zhang T."/>
            <person name="Gao T."/>
            <person name="Zhang H."/>
        </authorList>
    </citation>
    <scope>NUCLEOTIDE SEQUENCE</scope>
    <source>
        <strain evidence="1">3651</strain>
    </source>
</reference>
<dbReference type="EMBL" id="JACGWO010000004">
    <property type="protein sequence ID" value="KAK4430393.1"/>
    <property type="molecule type" value="Genomic_DNA"/>
</dbReference>
<keyword evidence="2" id="KW-1185">Reference proteome</keyword>
<dbReference type="AlphaFoldDB" id="A0AAE1YJ02"/>
<comment type="caution">
    <text evidence="1">The sequence shown here is derived from an EMBL/GenBank/DDBJ whole genome shotgun (WGS) entry which is preliminary data.</text>
</comment>
<organism evidence="1 2">
    <name type="scientific">Sesamum alatum</name>
    <dbReference type="NCBI Taxonomy" id="300844"/>
    <lineage>
        <taxon>Eukaryota</taxon>
        <taxon>Viridiplantae</taxon>
        <taxon>Streptophyta</taxon>
        <taxon>Embryophyta</taxon>
        <taxon>Tracheophyta</taxon>
        <taxon>Spermatophyta</taxon>
        <taxon>Magnoliopsida</taxon>
        <taxon>eudicotyledons</taxon>
        <taxon>Gunneridae</taxon>
        <taxon>Pentapetalae</taxon>
        <taxon>asterids</taxon>
        <taxon>lamiids</taxon>
        <taxon>Lamiales</taxon>
        <taxon>Pedaliaceae</taxon>
        <taxon>Sesamum</taxon>
    </lineage>
</organism>
<protein>
    <submittedName>
        <fullName evidence="1">Uncharacterized protein</fullName>
    </submittedName>
</protein>
<sequence length="114" mass="13242">MQQVFDQKICLPPPLLKFILYSLFPPSSSWPHPYSHTTLLSKLVKPVSCVVGVGRYPFVFENFYGVLFNNFDAITSVLSAVVKAFKVFLLYHSLFLCTRYVQRQVDFVPRVWVY</sequence>
<proteinExistence type="predicted"/>
<reference evidence="1" key="1">
    <citation type="submission" date="2020-06" db="EMBL/GenBank/DDBJ databases">
        <authorList>
            <person name="Li T."/>
            <person name="Hu X."/>
            <person name="Zhang T."/>
            <person name="Song X."/>
            <person name="Zhang H."/>
            <person name="Dai N."/>
            <person name="Sheng W."/>
            <person name="Hou X."/>
            <person name="Wei L."/>
        </authorList>
    </citation>
    <scope>NUCLEOTIDE SEQUENCE</scope>
    <source>
        <strain evidence="1">3651</strain>
        <tissue evidence="1">Leaf</tissue>
    </source>
</reference>
<accession>A0AAE1YJ02</accession>
<evidence type="ECO:0000313" key="1">
    <source>
        <dbReference type="EMBL" id="KAK4430393.1"/>
    </source>
</evidence>
<name>A0AAE1YJ02_9LAMI</name>
<gene>
    <name evidence="1" type="ORF">Salat_1340000</name>
</gene>
<dbReference type="Proteomes" id="UP001293254">
    <property type="component" value="Unassembled WGS sequence"/>
</dbReference>